<dbReference type="InterPro" id="IPR035965">
    <property type="entry name" value="PAS-like_dom_sf"/>
</dbReference>
<dbReference type="Pfam" id="PF00563">
    <property type="entry name" value="EAL"/>
    <property type="match status" value="1"/>
</dbReference>
<evidence type="ECO:0000256" key="2">
    <source>
        <dbReference type="ARBA" id="ARBA00023125"/>
    </source>
</evidence>
<dbReference type="InterPro" id="IPR000160">
    <property type="entry name" value="GGDEF_dom"/>
</dbReference>
<dbReference type="NCBIfam" id="TIGR00254">
    <property type="entry name" value="GGDEF"/>
    <property type="match status" value="1"/>
</dbReference>
<sequence>MAASGRSGRLAVEVPMPRTILVLTPVAGGGTAGEILDGVHRTAAALGWHLVVVQTSVPSRGGATSAADVRLAVDRADGVVVVGDTVARTYAEVLAEGEVPVVVAAERHDDALPTVAPDNVGTARVLVEHLAEHGYGRVVFVGDLADGAVAERLEGYRDAVARSGLQTGEQDVVDAPPGESGGRVAAFFVLAQEDRPRAVLCATSATAVGLTRALRAADVCVPEDIAVVGFDDVWAAESHDPSITTGNHRWDVLGSRAVELLAARLRDGAADPGAGAAAPPAPAVVGRASCGPSAAVPDEPALDDPAADDLETTILTTLGVEGRSRAAREAAHDLAQEVRAIVDEVERTGAEPQTHAFATAMTPLAEVLVRPGIMYGVGLAVGAYLTRRGQRASTEIEPMLRMMRHRALGAAWHLQARRGAQRVNALRDALHQQYEVGAALMADQEQAAELGWLASTGVPAGVLAVRERDTYVVRGVWDPRGRVGAARGDAVAPSAFPPPGMLAVADPAHDIVLVLPVGSAEGERGVLALVVPGAQGAVGTTYSYWAAMLASTLEHAELVDAVGDERERLGLLALAMRDGQWEWDIETGRIALSARAEELLQLRADEVSDWFDRVHPRDARKLRGHLAAVLAADGPASFEQELRFRSGGTYRWLLMRAMTRGRRPGGRDPLLMGSLADIQERKELEEKLEVAAMYDPVTGLANRRLFLERLGDAMERHRSRGTEYAVMFLDLDRFKLVNDSLGHRAGDELLRAVGERLGETLRPHDIAARFGGDEFAVLCDRIVPDTAESVARRLQEALTRPFEVEGRHLWVTASIGIVTSPNRHEQPEDVLRDADTAMYQAKSGEAGSVVHFDESMHEQALADLALYEALRRALDARQFSVHYQPIVTVRDNHVQPVRRFEALVRWEHPEKGTVGPHVFLPLMTETGLVVPLGRWLIDEVCRQLAAWQHTVSDEVQVSVNLSDPEFWSEGLLGYIQQSLARHGVPASALTVEITEGVIVRRPRQTLELITSLQDAGLEVHVDDFGTGYSSLHMLHRFPVDALKIDRSFVQEMSQGERTVALVQAIIAMSDALGIEVIAEGVEDTEQMERLEAMGCTSMQGYLFGRATGPDGATAALQREPVGSGLLDA</sequence>
<dbReference type="InterPro" id="IPR000700">
    <property type="entry name" value="PAS-assoc_C"/>
</dbReference>
<evidence type="ECO:0000313" key="8">
    <source>
        <dbReference type="Proteomes" id="UP000248783"/>
    </source>
</evidence>
<dbReference type="SUPFAM" id="SSF53822">
    <property type="entry name" value="Periplasmic binding protein-like I"/>
    <property type="match status" value="1"/>
</dbReference>
<dbReference type="Gene3D" id="3.40.50.2300">
    <property type="match status" value="2"/>
</dbReference>
<dbReference type="SUPFAM" id="SSF55785">
    <property type="entry name" value="PYP-like sensor domain (PAS domain)"/>
    <property type="match status" value="1"/>
</dbReference>
<dbReference type="InterPro" id="IPR035919">
    <property type="entry name" value="EAL_sf"/>
</dbReference>
<evidence type="ECO:0000256" key="1">
    <source>
        <dbReference type="ARBA" id="ARBA00023015"/>
    </source>
</evidence>
<dbReference type="GO" id="GO:0003677">
    <property type="term" value="F:DNA binding"/>
    <property type="evidence" value="ECO:0007669"/>
    <property type="project" value="UniProtKB-KW"/>
</dbReference>
<evidence type="ECO:0000259" key="4">
    <source>
        <dbReference type="PROSITE" id="PS50113"/>
    </source>
</evidence>
<dbReference type="InterPro" id="IPR000014">
    <property type="entry name" value="PAS"/>
</dbReference>
<organism evidence="7 8">
    <name type="scientific">Xylanimonas oleitrophica</name>
    <dbReference type="NCBI Taxonomy" id="2607479"/>
    <lineage>
        <taxon>Bacteria</taxon>
        <taxon>Bacillati</taxon>
        <taxon>Actinomycetota</taxon>
        <taxon>Actinomycetes</taxon>
        <taxon>Micrococcales</taxon>
        <taxon>Promicromonosporaceae</taxon>
        <taxon>Xylanimonas</taxon>
    </lineage>
</organism>
<dbReference type="SMART" id="SM00052">
    <property type="entry name" value="EAL"/>
    <property type="match status" value="1"/>
</dbReference>
<dbReference type="InterPro" id="IPR028082">
    <property type="entry name" value="Peripla_BP_I"/>
</dbReference>
<dbReference type="InterPro" id="IPR043128">
    <property type="entry name" value="Rev_trsase/Diguanyl_cyclase"/>
</dbReference>
<dbReference type="EMBL" id="QKWH01000002">
    <property type="protein sequence ID" value="PZR54113.1"/>
    <property type="molecule type" value="Genomic_DNA"/>
</dbReference>
<dbReference type="SUPFAM" id="SSF141868">
    <property type="entry name" value="EAL domain-like"/>
    <property type="match status" value="1"/>
</dbReference>
<keyword evidence="1" id="KW-0805">Transcription regulation</keyword>
<dbReference type="PANTHER" id="PTHR44757:SF2">
    <property type="entry name" value="BIOFILM ARCHITECTURE MAINTENANCE PROTEIN MBAA"/>
    <property type="match status" value="1"/>
</dbReference>
<dbReference type="SUPFAM" id="SSF55073">
    <property type="entry name" value="Nucleotide cyclase"/>
    <property type="match status" value="1"/>
</dbReference>
<feature type="domain" description="EAL" evidence="5">
    <location>
        <begin position="863"/>
        <end position="1120"/>
    </location>
</feature>
<dbReference type="Pfam" id="PF00990">
    <property type="entry name" value="GGDEF"/>
    <property type="match status" value="1"/>
</dbReference>
<dbReference type="Gene3D" id="3.30.70.270">
    <property type="match status" value="1"/>
</dbReference>
<keyword evidence="2" id="KW-0238">DNA-binding</keyword>
<protein>
    <recommendedName>
        <fullName evidence="9">EAL domain-containing protein</fullName>
    </recommendedName>
</protein>
<dbReference type="FunFam" id="3.30.70.270:FF:000001">
    <property type="entry name" value="Diguanylate cyclase domain protein"/>
    <property type="match status" value="1"/>
</dbReference>
<gene>
    <name evidence="7" type="ORF">DNL40_04015</name>
</gene>
<comment type="caution">
    <text evidence="7">The sequence shown here is derived from an EMBL/GenBank/DDBJ whole genome shotgun (WGS) entry which is preliminary data.</text>
</comment>
<dbReference type="CDD" id="cd01948">
    <property type="entry name" value="EAL"/>
    <property type="match status" value="1"/>
</dbReference>
<dbReference type="Gene3D" id="3.30.450.20">
    <property type="entry name" value="PAS domain"/>
    <property type="match status" value="1"/>
</dbReference>
<keyword evidence="8" id="KW-1185">Reference proteome</keyword>
<keyword evidence="3" id="KW-0804">Transcription</keyword>
<evidence type="ECO:0000313" key="7">
    <source>
        <dbReference type="EMBL" id="PZR54113.1"/>
    </source>
</evidence>
<dbReference type="PROSITE" id="PS50887">
    <property type="entry name" value="GGDEF"/>
    <property type="match status" value="1"/>
</dbReference>
<evidence type="ECO:0000256" key="3">
    <source>
        <dbReference type="ARBA" id="ARBA00023163"/>
    </source>
</evidence>
<feature type="domain" description="PAC" evidence="4">
    <location>
        <begin position="636"/>
        <end position="690"/>
    </location>
</feature>
<evidence type="ECO:0000259" key="6">
    <source>
        <dbReference type="PROSITE" id="PS50887"/>
    </source>
</evidence>
<evidence type="ECO:0000259" key="5">
    <source>
        <dbReference type="PROSITE" id="PS50883"/>
    </source>
</evidence>
<dbReference type="InterPro" id="IPR001633">
    <property type="entry name" value="EAL_dom"/>
</dbReference>
<dbReference type="CDD" id="cd01949">
    <property type="entry name" value="GGDEF"/>
    <property type="match status" value="1"/>
</dbReference>
<dbReference type="InterPro" id="IPR029787">
    <property type="entry name" value="Nucleotide_cyclase"/>
</dbReference>
<dbReference type="Gene3D" id="3.20.20.450">
    <property type="entry name" value="EAL domain"/>
    <property type="match status" value="1"/>
</dbReference>
<evidence type="ECO:0008006" key="9">
    <source>
        <dbReference type="Google" id="ProtNLM"/>
    </source>
</evidence>
<feature type="domain" description="GGDEF" evidence="6">
    <location>
        <begin position="722"/>
        <end position="854"/>
    </location>
</feature>
<dbReference type="PROSITE" id="PS50883">
    <property type="entry name" value="EAL"/>
    <property type="match status" value="1"/>
</dbReference>
<proteinExistence type="predicted"/>
<name>A0A2W5WU17_9MICO</name>
<dbReference type="InterPro" id="IPR046335">
    <property type="entry name" value="LacI/GalR-like_sensor"/>
</dbReference>
<reference evidence="7 8" key="1">
    <citation type="submission" date="2018-06" db="EMBL/GenBank/DDBJ databases">
        <title>Whole genome sequencing of a novel hydrocarbon degrading bacterial strain, PW21 isolated from oil contaminated produced water sample.</title>
        <authorList>
            <person name="Nagkirti P."/>
            <person name="Shaikh A."/>
            <person name="Gowdaman V."/>
            <person name="Engineer A.E."/>
            <person name="Dagar S."/>
            <person name="Dhakephalkar P.K."/>
        </authorList>
    </citation>
    <scope>NUCLEOTIDE SEQUENCE [LARGE SCALE GENOMIC DNA]</scope>
    <source>
        <strain evidence="7 8">PW21</strain>
    </source>
</reference>
<dbReference type="CDD" id="cd06267">
    <property type="entry name" value="PBP1_LacI_sugar_binding-like"/>
    <property type="match status" value="1"/>
</dbReference>
<dbReference type="SMART" id="SM00267">
    <property type="entry name" value="GGDEF"/>
    <property type="match status" value="1"/>
</dbReference>
<dbReference type="Pfam" id="PF13377">
    <property type="entry name" value="Peripla_BP_3"/>
    <property type="match status" value="1"/>
</dbReference>
<dbReference type="Proteomes" id="UP000248783">
    <property type="component" value="Unassembled WGS sequence"/>
</dbReference>
<dbReference type="InterPro" id="IPR052155">
    <property type="entry name" value="Biofilm_reg_signaling"/>
</dbReference>
<accession>A0A2W5WU17</accession>
<dbReference type="CDD" id="cd00130">
    <property type="entry name" value="PAS"/>
    <property type="match status" value="1"/>
</dbReference>
<dbReference type="PROSITE" id="PS50113">
    <property type="entry name" value="PAC"/>
    <property type="match status" value="1"/>
</dbReference>
<dbReference type="PANTHER" id="PTHR44757">
    <property type="entry name" value="DIGUANYLATE CYCLASE DGCP"/>
    <property type="match status" value="1"/>
</dbReference>
<dbReference type="AlphaFoldDB" id="A0A2W5WU17"/>